<evidence type="ECO:0000313" key="1">
    <source>
        <dbReference type="EMBL" id="AWB24802.1"/>
    </source>
</evidence>
<sequence length="363" mass="39081">MPPAEARNLFQSERADLAEFGMHLDHVEAYATTGIRRDYTIAMDALPALQTAPTSAIPAMLTTTIDPNVIRVRFTPTKAAQIFGEQKQGDWLQDTAMFPVVEHTGETSAYGDYANNGTVGVNMNWPQRQQFLYQTISEYGEREMGRAGLAGINLVAEKDEAAATVMGRFENTIYFVGVAGLQNYGILNDPALPPATTPATKAAGGTTWQTPGGSPNATANEVYNDAMALFALLVAQTGGMVNAEDQLVLTMSPGSKVSLGYINQFNLKVRDALAAEFPNLEVIDAVQYGRQTATNPQGIAAGNMMQLIAKTVDGQPTGYCAYSEKMRSHNLVTEMSSYKKKWSGGAWGAVIRLPYAVATMVGI</sequence>
<keyword evidence="2" id="KW-1185">Reference proteome</keyword>
<gene>
    <name evidence="1" type="ORF">DA075_10165</name>
</gene>
<dbReference type="Proteomes" id="UP000244755">
    <property type="component" value="Chromosome 1"/>
</dbReference>
<proteinExistence type="predicted"/>
<dbReference type="KEGG" id="mee:DA075_10165"/>
<dbReference type="InterPro" id="IPR020049">
    <property type="entry name" value="Major_capsid-like"/>
</dbReference>
<accession>A0A2R4WTF8</accession>
<dbReference type="EMBL" id="CP028843">
    <property type="protein sequence ID" value="AWB24802.1"/>
    <property type="molecule type" value="Genomic_DNA"/>
</dbReference>
<reference evidence="1 2" key="1">
    <citation type="submission" date="2018-04" db="EMBL/GenBank/DDBJ databases">
        <title>Methylobacterium sp. PR1016A genome.</title>
        <authorList>
            <person name="Park W."/>
        </authorList>
    </citation>
    <scope>NUCLEOTIDE SEQUENCE [LARGE SCALE GENOMIC DNA]</scope>
    <source>
        <strain evidence="1 2">PR1016A</strain>
    </source>
</reference>
<dbReference type="Pfam" id="PF09950">
    <property type="entry name" value="Major_capside"/>
    <property type="match status" value="1"/>
</dbReference>
<evidence type="ECO:0000313" key="2">
    <source>
        <dbReference type="Proteomes" id="UP000244755"/>
    </source>
</evidence>
<dbReference type="OrthoDB" id="6439710at2"/>
<organism evidence="1 2">
    <name type="scientific">Methylobacterium currus</name>
    <dbReference type="NCBI Taxonomy" id="2051553"/>
    <lineage>
        <taxon>Bacteria</taxon>
        <taxon>Pseudomonadati</taxon>
        <taxon>Pseudomonadota</taxon>
        <taxon>Alphaproteobacteria</taxon>
        <taxon>Hyphomicrobiales</taxon>
        <taxon>Methylobacteriaceae</taxon>
        <taxon>Methylobacterium</taxon>
    </lineage>
</organism>
<dbReference type="AlphaFoldDB" id="A0A2R4WTF8"/>
<name>A0A2R4WTF8_9HYPH</name>
<protein>
    <submittedName>
        <fullName evidence="1">DUF2184 domain-containing protein</fullName>
    </submittedName>
</protein>